<reference evidence="2" key="1">
    <citation type="journal article" date="2022" name="Mol. Ecol. Resour.">
        <title>The genomes of chicory, endive, great burdock and yacon provide insights into Asteraceae palaeo-polyploidization history and plant inulin production.</title>
        <authorList>
            <person name="Fan W."/>
            <person name="Wang S."/>
            <person name="Wang H."/>
            <person name="Wang A."/>
            <person name="Jiang F."/>
            <person name="Liu H."/>
            <person name="Zhao H."/>
            <person name="Xu D."/>
            <person name="Zhang Y."/>
        </authorList>
    </citation>
    <scope>NUCLEOTIDE SEQUENCE [LARGE SCALE GENOMIC DNA]</scope>
    <source>
        <strain evidence="2">cv. Punajuju</strain>
    </source>
</reference>
<proteinExistence type="predicted"/>
<reference evidence="1 2" key="2">
    <citation type="journal article" date="2022" name="Mol. Ecol. Resour.">
        <title>The genomes of chicory, endive, great burdock and yacon provide insights into Asteraceae paleo-polyploidization history and plant inulin production.</title>
        <authorList>
            <person name="Fan W."/>
            <person name="Wang S."/>
            <person name="Wang H."/>
            <person name="Wang A."/>
            <person name="Jiang F."/>
            <person name="Liu H."/>
            <person name="Zhao H."/>
            <person name="Xu D."/>
            <person name="Zhang Y."/>
        </authorList>
    </citation>
    <scope>NUCLEOTIDE SEQUENCE [LARGE SCALE GENOMIC DNA]</scope>
    <source>
        <strain evidence="2">cv. Punajuju</strain>
        <tissue evidence="1">Leaves</tissue>
    </source>
</reference>
<sequence length="157" mass="17115">MVWRGLTPAEKKMVMTTSCCFNPRPPTAPPTTVITTTQPPPSVRPTREVSWRNRCVVGVACAIIGLQVEGISGNNHDYAIAGESKVAVESKVNGKRWSGKRICPAWQLNSLETIVPEDLPRPSHKRRWEEIGHLSRVAPPVKGPTTITAASSGCFSM</sequence>
<dbReference type="EMBL" id="CM042013">
    <property type="protein sequence ID" value="KAI3738016.1"/>
    <property type="molecule type" value="Genomic_DNA"/>
</dbReference>
<protein>
    <submittedName>
        <fullName evidence="1">Uncharacterized protein</fullName>
    </submittedName>
</protein>
<keyword evidence="2" id="KW-1185">Reference proteome</keyword>
<name>A0ACB9CUU4_CICIN</name>
<comment type="caution">
    <text evidence="1">The sequence shown here is derived from an EMBL/GenBank/DDBJ whole genome shotgun (WGS) entry which is preliminary data.</text>
</comment>
<gene>
    <name evidence="1" type="ORF">L2E82_28034</name>
</gene>
<dbReference type="Proteomes" id="UP001055811">
    <property type="component" value="Linkage Group LG05"/>
</dbReference>
<organism evidence="1 2">
    <name type="scientific">Cichorium intybus</name>
    <name type="common">Chicory</name>
    <dbReference type="NCBI Taxonomy" id="13427"/>
    <lineage>
        <taxon>Eukaryota</taxon>
        <taxon>Viridiplantae</taxon>
        <taxon>Streptophyta</taxon>
        <taxon>Embryophyta</taxon>
        <taxon>Tracheophyta</taxon>
        <taxon>Spermatophyta</taxon>
        <taxon>Magnoliopsida</taxon>
        <taxon>eudicotyledons</taxon>
        <taxon>Gunneridae</taxon>
        <taxon>Pentapetalae</taxon>
        <taxon>asterids</taxon>
        <taxon>campanulids</taxon>
        <taxon>Asterales</taxon>
        <taxon>Asteraceae</taxon>
        <taxon>Cichorioideae</taxon>
        <taxon>Cichorieae</taxon>
        <taxon>Cichoriinae</taxon>
        <taxon>Cichorium</taxon>
    </lineage>
</organism>
<accession>A0ACB9CUU4</accession>
<evidence type="ECO:0000313" key="2">
    <source>
        <dbReference type="Proteomes" id="UP001055811"/>
    </source>
</evidence>
<evidence type="ECO:0000313" key="1">
    <source>
        <dbReference type="EMBL" id="KAI3738016.1"/>
    </source>
</evidence>